<sequence>MSTFNEILQNEYVIEYNLKAKKDYSQPKIYDANGDLSKRWYVYYSYREPKTDKLKRQPPIYKGANRFDTKAERLEILMAYKLALKKLLSQGYSPYENYKVTEAKIEKIEKEAVKDKSLLPKTNEYTVREALIFALEQKLPYLSRRGKINIKGNLKRFLTWLEDQKLDTITIKELKRREVSTFLNTIKKYDKHRNLTEQPVNAKTRNGYRTSLSSLFSQLVSDDIVEYNIITAIKKLKENPKKHKSYTDSQIRVMREYMDSNDPYLRKFTQFIAYAFLRNVEVCRLKVGDIDLDNRRLYVQTKTEAQEVVPIIESLAKVIEQMELHKYKSTDFIFSDSETCGQWNVSEKTKTNHFYDRFAIMKKELQLDTDQTLYSFKHTAASNLYNSLASEGKADEQVLTELMSFTRHKTKSQLRKYLRGIGASLAKDYSNKYTIDF</sequence>
<evidence type="ECO:0000259" key="6">
    <source>
        <dbReference type="PROSITE" id="PS51900"/>
    </source>
</evidence>
<dbReference type="Gene3D" id="1.10.443.10">
    <property type="entry name" value="Intergrase catalytic core"/>
    <property type="match status" value="1"/>
</dbReference>
<dbReference type="InterPro" id="IPR013762">
    <property type="entry name" value="Integrase-like_cat_sf"/>
</dbReference>
<evidence type="ECO:0000313" key="8">
    <source>
        <dbReference type="Proteomes" id="UP000464657"/>
    </source>
</evidence>
<dbReference type="EMBL" id="CP019288">
    <property type="protein sequence ID" value="QHI39273.1"/>
    <property type="molecule type" value="Genomic_DNA"/>
</dbReference>
<protein>
    <submittedName>
        <fullName evidence="7">Tyrosine recombinase XerC</fullName>
    </submittedName>
</protein>
<evidence type="ECO:0000259" key="5">
    <source>
        <dbReference type="PROSITE" id="PS51898"/>
    </source>
</evidence>
<dbReference type="OrthoDB" id="9806835at2"/>
<feature type="domain" description="Tyr recombinase" evidence="5">
    <location>
        <begin position="241"/>
        <end position="430"/>
    </location>
</feature>
<dbReference type="InterPro" id="IPR010998">
    <property type="entry name" value="Integrase_recombinase_N"/>
</dbReference>
<dbReference type="GO" id="GO:0006310">
    <property type="term" value="P:DNA recombination"/>
    <property type="evidence" value="ECO:0007669"/>
    <property type="project" value="UniProtKB-KW"/>
</dbReference>
<dbReference type="GO" id="GO:0003677">
    <property type="term" value="F:DNA binding"/>
    <property type="evidence" value="ECO:0007669"/>
    <property type="project" value="UniProtKB-UniRule"/>
</dbReference>
<gene>
    <name evidence="7" type="primary">xerC_7</name>
    <name evidence="7" type="ORF">IMCC3317_46780</name>
</gene>
<reference evidence="7 8" key="1">
    <citation type="journal article" date="2013" name="Int. J. Syst. Evol. Microbiol.">
        <title>Kordia antarctica sp. nov., isolated from Antarctic seawater.</title>
        <authorList>
            <person name="Baek K."/>
            <person name="Choi A."/>
            <person name="Kang I."/>
            <person name="Lee K."/>
            <person name="Cho J.C."/>
        </authorList>
    </citation>
    <scope>NUCLEOTIDE SEQUENCE [LARGE SCALE GENOMIC DNA]</scope>
    <source>
        <strain evidence="7 8">IMCC3317</strain>
    </source>
</reference>
<keyword evidence="2 4" id="KW-0238">DNA-binding</keyword>
<dbReference type="InterPro" id="IPR044068">
    <property type="entry name" value="CB"/>
</dbReference>
<dbReference type="KEGG" id="kan:IMCC3317_46780"/>
<dbReference type="SUPFAM" id="SSF56349">
    <property type="entry name" value="DNA breaking-rejoining enzymes"/>
    <property type="match status" value="1"/>
</dbReference>
<accession>A0A7L4ZRD7</accession>
<dbReference type="InterPro" id="IPR011010">
    <property type="entry name" value="DNA_brk_join_enz"/>
</dbReference>
<evidence type="ECO:0000256" key="4">
    <source>
        <dbReference type="PROSITE-ProRule" id="PRU01248"/>
    </source>
</evidence>
<dbReference type="PROSITE" id="PS51900">
    <property type="entry name" value="CB"/>
    <property type="match status" value="1"/>
</dbReference>
<dbReference type="Pfam" id="PF00589">
    <property type="entry name" value="Phage_integrase"/>
    <property type="match status" value="1"/>
</dbReference>
<keyword evidence="8" id="KW-1185">Reference proteome</keyword>
<dbReference type="PROSITE" id="PS51898">
    <property type="entry name" value="TYR_RECOMBINASE"/>
    <property type="match status" value="1"/>
</dbReference>
<dbReference type="AlphaFoldDB" id="A0A7L4ZRD7"/>
<keyword evidence="1" id="KW-0229">DNA integration</keyword>
<dbReference type="RefSeq" id="WP_160131760.1">
    <property type="nucleotide sequence ID" value="NZ_CP019288.1"/>
</dbReference>
<evidence type="ECO:0000256" key="2">
    <source>
        <dbReference type="ARBA" id="ARBA00023125"/>
    </source>
</evidence>
<dbReference type="Proteomes" id="UP000464657">
    <property type="component" value="Chromosome"/>
</dbReference>
<organism evidence="7 8">
    <name type="scientific">Kordia antarctica</name>
    <dbReference type="NCBI Taxonomy" id="1218801"/>
    <lineage>
        <taxon>Bacteria</taxon>
        <taxon>Pseudomonadati</taxon>
        <taxon>Bacteroidota</taxon>
        <taxon>Flavobacteriia</taxon>
        <taxon>Flavobacteriales</taxon>
        <taxon>Flavobacteriaceae</taxon>
        <taxon>Kordia</taxon>
    </lineage>
</organism>
<keyword evidence="3" id="KW-0233">DNA recombination</keyword>
<dbReference type="CDD" id="cd00397">
    <property type="entry name" value="DNA_BRE_C"/>
    <property type="match status" value="1"/>
</dbReference>
<evidence type="ECO:0000256" key="1">
    <source>
        <dbReference type="ARBA" id="ARBA00022908"/>
    </source>
</evidence>
<evidence type="ECO:0000313" key="7">
    <source>
        <dbReference type="EMBL" id="QHI39273.1"/>
    </source>
</evidence>
<dbReference type="InterPro" id="IPR002104">
    <property type="entry name" value="Integrase_catalytic"/>
</dbReference>
<name>A0A7L4ZRD7_9FLAO</name>
<dbReference type="Gene3D" id="1.10.150.130">
    <property type="match status" value="1"/>
</dbReference>
<feature type="domain" description="Core-binding (CB)" evidence="6">
    <location>
        <begin position="122"/>
        <end position="220"/>
    </location>
</feature>
<evidence type="ECO:0000256" key="3">
    <source>
        <dbReference type="ARBA" id="ARBA00023172"/>
    </source>
</evidence>
<dbReference type="GO" id="GO:0015074">
    <property type="term" value="P:DNA integration"/>
    <property type="evidence" value="ECO:0007669"/>
    <property type="project" value="UniProtKB-KW"/>
</dbReference>
<proteinExistence type="predicted"/>